<dbReference type="Gene3D" id="2.130.10.10">
    <property type="entry name" value="YVTN repeat-like/Quinoprotein amine dehydrogenase"/>
    <property type="match status" value="1"/>
</dbReference>
<reference evidence="2" key="1">
    <citation type="submission" date="2020-10" db="EMBL/GenBank/DDBJ databases">
        <authorList>
            <person name="Gilroy R."/>
        </authorList>
    </citation>
    <scope>NUCLEOTIDE SEQUENCE</scope>
    <source>
        <strain evidence="2">3924</strain>
    </source>
</reference>
<name>A0A940DKW5_9BACT</name>
<reference evidence="2" key="2">
    <citation type="journal article" date="2021" name="PeerJ">
        <title>Extensive microbial diversity within the chicken gut microbiome revealed by metagenomics and culture.</title>
        <authorList>
            <person name="Gilroy R."/>
            <person name="Ravi A."/>
            <person name="Getino M."/>
            <person name="Pursley I."/>
            <person name="Horton D.L."/>
            <person name="Alikhan N.F."/>
            <person name="Baker D."/>
            <person name="Gharbi K."/>
            <person name="Hall N."/>
            <person name="Watson M."/>
            <person name="Adriaenssens E.M."/>
            <person name="Foster-Nyarko E."/>
            <person name="Jarju S."/>
            <person name="Secka A."/>
            <person name="Antonio M."/>
            <person name="Oren A."/>
            <person name="Chaudhuri R.R."/>
            <person name="La Ragione R."/>
            <person name="Hildebrand F."/>
            <person name="Pallen M.J."/>
        </authorList>
    </citation>
    <scope>NUCLEOTIDE SEQUENCE</scope>
    <source>
        <strain evidence="2">3924</strain>
    </source>
</reference>
<evidence type="ECO:0000256" key="1">
    <source>
        <dbReference type="SAM" id="SignalP"/>
    </source>
</evidence>
<dbReference type="SUPFAM" id="SSF50998">
    <property type="entry name" value="Quinoprotein alcohol dehydrogenase-like"/>
    <property type="match status" value="1"/>
</dbReference>
<dbReference type="AlphaFoldDB" id="A0A940DKW5"/>
<keyword evidence="1" id="KW-0732">Signal</keyword>
<dbReference type="EMBL" id="JADIMV010000035">
    <property type="protein sequence ID" value="MBO8439374.1"/>
    <property type="molecule type" value="Genomic_DNA"/>
</dbReference>
<evidence type="ECO:0000313" key="2">
    <source>
        <dbReference type="EMBL" id="MBO8439374.1"/>
    </source>
</evidence>
<organism evidence="2 3">
    <name type="scientific">Candidatus Aphodosoma intestinipullorum</name>
    <dbReference type="NCBI Taxonomy" id="2840674"/>
    <lineage>
        <taxon>Bacteria</taxon>
        <taxon>Pseudomonadati</taxon>
        <taxon>Bacteroidota</taxon>
        <taxon>Bacteroidia</taxon>
        <taxon>Bacteroidales</taxon>
        <taxon>Candidatus Aphodosoma</taxon>
    </lineage>
</organism>
<proteinExistence type="predicted"/>
<dbReference type="InterPro" id="IPR015943">
    <property type="entry name" value="WD40/YVTN_repeat-like_dom_sf"/>
</dbReference>
<feature type="signal peptide" evidence="1">
    <location>
        <begin position="1"/>
        <end position="21"/>
    </location>
</feature>
<dbReference type="InterPro" id="IPR011047">
    <property type="entry name" value="Quinoprotein_ADH-like_sf"/>
</dbReference>
<gene>
    <name evidence="2" type="ORF">IAC51_01850</name>
</gene>
<accession>A0A940DKW5</accession>
<feature type="non-terminal residue" evidence="2">
    <location>
        <position position="448"/>
    </location>
</feature>
<dbReference type="Proteomes" id="UP000712007">
    <property type="component" value="Unassembled WGS sequence"/>
</dbReference>
<sequence length="448" mass="49272">MILRRLLLSVAAVAVAVCVSAQNVFMVQGHERPDITARMAQMPARAAADEAVEDTDFSFDDIEFWVGTGSDSAALVIDWYDDKGGTLVWGYLFDAADDVQNTGYAMVAAVAKADPRFVLLTHNTNLGNTIAGLGYDLNGSGDITLIYTDPDTEETAEHTPVDGIVTTDAYNYDDWTSSDPDDHWVSGWYNGYWSYQVKESRNASFSYSGLGASSRRLQNGSWDGWAYQGFDNPSMTGVIPRAPWTAAEPPVQLPEGEEPTDGNTYWGQMYKNSVHQSIEELGMANKAENLSVKWSYDFTGYSGQPIIAGDYMYITEGKKIHKVSIFDGTAVLTGEMSGSMGFFAMITYGDGKIFVPYSNGSLEAFDAVTLKPLWKTEETGMQQLCPVVYHDGYVYTGQWKTIGKGKFYCISTADDDPLRSDEVKAPVWESDDAGFYWSGATVVGDNIY</sequence>
<evidence type="ECO:0000313" key="3">
    <source>
        <dbReference type="Proteomes" id="UP000712007"/>
    </source>
</evidence>
<comment type="caution">
    <text evidence="2">The sequence shown here is derived from an EMBL/GenBank/DDBJ whole genome shotgun (WGS) entry which is preliminary data.</text>
</comment>
<feature type="chain" id="PRO_5037644776" evidence="1">
    <location>
        <begin position="22"/>
        <end position="448"/>
    </location>
</feature>
<protein>
    <submittedName>
        <fullName evidence="2">PQQ-binding-like beta-propeller repeat protein</fullName>
    </submittedName>
</protein>